<dbReference type="GO" id="GO:0016757">
    <property type="term" value="F:glycosyltransferase activity"/>
    <property type="evidence" value="ECO:0007669"/>
    <property type="project" value="UniProtKB-KW"/>
</dbReference>
<dbReference type="CDD" id="cd06223">
    <property type="entry name" value="PRTases_typeI"/>
    <property type="match status" value="1"/>
</dbReference>
<dbReference type="AlphaFoldDB" id="A0A3S0ICX1"/>
<protein>
    <submittedName>
        <fullName evidence="2">Phosphoribosyltransferase</fullName>
    </submittedName>
</protein>
<keyword evidence="3" id="KW-1185">Reference proteome</keyword>
<keyword evidence="2" id="KW-0808">Transferase</keyword>
<comment type="caution">
    <text evidence="2">The sequence shown here is derived from an EMBL/GenBank/DDBJ whole genome shotgun (WGS) entry which is preliminary data.</text>
</comment>
<accession>A0A3S0ICX1</accession>
<keyword evidence="2" id="KW-0328">Glycosyltransferase</keyword>
<dbReference type="Pfam" id="PF00156">
    <property type="entry name" value="Pribosyltran"/>
    <property type="match status" value="1"/>
</dbReference>
<proteinExistence type="predicted"/>
<dbReference type="Gene3D" id="3.40.50.2020">
    <property type="match status" value="1"/>
</dbReference>
<dbReference type="SUPFAM" id="SSF53271">
    <property type="entry name" value="PRTase-like"/>
    <property type="match status" value="1"/>
</dbReference>
<reference evidence="2 3" key="1">
    <citation type="submission" date="2018-12" db="EMBL/GenBank/DDBJ databases">
        <title>The genome of Variovorax gossypii DSM 100435.</title>
        <authorList>
            <person name="Gao J."/>
            <person name="Sun J."/>
        </authorList>
    </citation>
    <scope>NUCLEOTIDE SEQUENCE [LARGE SCALE GENOMIC DNA]</scope>
    <source>
        <strain evidence="2 3">DSM 100435</strain>
    </source>
</reference>
<dbReference type="InterPro" id="IPR000836">
    <property type="entry name" value="PRTase_dom"/>
</dbReference>
<dbReference type="Gene3D" id="3.30.1310.20">
    <property type="entry name" value="PRTase-like"/>
    <property type="match status" value="1"/>
</dbReference>
<dbReference type="EMBL" id="RXOE01000004">
    <property type="protein sequence ID" value="RTQ33301.1"/>
    <property type="molecule type" value="Genomic_DNA"/>
</dbReference>
<gene>
    <name evidence="2" type="ORF">EJP69_17400</name>
</gene>
<evidence type="ECO:0000259" key="1">
    <source>
        <dbReference type="Pfam" id="PF00156"/>
    </source>
</evidence>
<dbReference type="InterPro" id="IPR029057">
    <property type="entry name" value="PRTase-like"/>
</dbReference>
<evidence type="ECO:0000313" key="3">
    <source>
        <dbReference type="Proteomes" id="UP000267418"/>
    </source>
</evidence>
<feature type="domain" description="Phosphoribosyltransferase" evidence="1">
    <location>
        <begin position="18"/>
        <end position="166"/>
    </location>
</feature>
<dbReference type="Proteomes" id="UP000267418">
    <property type="component" value="Unassembled WGS sequence"/>
</dbReference>
<dbReference type="OrthoDB" id="9810066at2"/>
<name>A0A3S0ICX1_9BURK</name>
<sequence>MFRDRTDAGRQLATLLSHYRDAQRCIVLALPRGGVPVGAEVARALNLPLDVLVVRKLGFPGHEEYAVGAIATGGIHVTGEDVPGVARVLKRERRELQRREHEYREHCAPLDLRGMTALLVDDGLATGLSMRAAVIAARALGAASVVVAVPVGSATACDALKGQAPHADEVVCMHVPEPFVAVGNWYRSFGATTDEEVRRILAQWR</sequence>
<organism evidence="2 3">
    <name type="scientific">Variovorax gossypii</name>
    <dbReference type="NCBI Taxonomy" id="1679495"/>
    <lineage>
        <taxon>Bacteria</taxon>
        <taxon>Pseudomonadati</taxon>
        <taxon>Pseudomonadota</taxon>
        <taxon>Betaproteobacteria</taxon>
        <taxon>Burkholderiales</taxon>
        <taxon>Comamonadaceae</taxon>
        <taxon>Variovorax</taxon>
    </lineage>
</organism>
<evidence type="ECO:0000313" key="2">
    <source>
        <dbReference type="EMBL" id="RTQ33301.1"/>
    </source>
</evidence>
<dbReference type="RefSeq" id="WP_126471726.1">
    <property type="nucleotide sequence ID" value="NZ_RXOE01000004.1"/>
</dbReference>